<dbReference type="AlphaFoldDB" id="A0A813GYI9"/>
<comment type="subcellular location">
    <subcellularLocation>
        <location evidence="1">Membrane</location>
        <topology evidence="1">Multi-pass membrane protein</topology>
    </subcellularLocation>
</comment>
<accession>A0A813GYI9</accession>
<dbReference type="Pfam" id="PF01740">
    <property type="entry name" value="STAS"/>
    <property type="match status" value="1"/>
</dbReference>
<dbReference type="Pfam" id="PF00916">
    <property type="entry name" value="Sulfate_transp"/>
    <property type="match status" value="1"/>
</dbReference>
<keyword evidence="2 6" id="KW-0812">Transmembrane</keyword>
<evidence type="ECO:0000313" key="8">
    <source>
        <dbReference type="EMBL" id="CAE8630347.1"/>
    </source>
</evidence>
<evidence type="ECO:0000256" key="6">
    <source>
        <dbReference type="SAM" id="Phobius"/>
    </source>
</evidence>
<feature type="domain" description="STAS" evidence="7">
    <location>
        <begin position="180"/>
        <end position="297"/>
    </location>
</feature>
<keyword evidence="3 6" id="KW-1133">Transmembrane helix</keyword>
<feature type="coiled-coil region" evidence="5">
    <location>
        <begin position="307"/>
        <end position="334"/>
    </location>
</feature>
<feature type="transmembrane region" description="Helical" evidence="6">
    <location>
        <begin position="124"/>
        <end position="156"/>
    </location>
</feature>
<proteinExistence type="predicted"/>
<protein>
    <recommendedName>
        <fullName evidence="7">STAS domain-containing protein</fullName>
    </recommendedName>
</protein>
<dbReference type="InterPro" id="IPR002645">
    <property type="entry name" value="STAS_dom"/>
</dbReference>
<evidence type="ECO:0000256" key="4">
    <source>
        <dbReference type="ARBA" id="ARBA00023136"/>
    </source>
</evidence>
<evidence type="ECO:0000259" key="7">
    <source>
        <dbReference type="PROSITE" id="PS50801"/>
    </source>
</evidence>
<organism evidence="8 9">
    <name type="scientific">Polarella glacialis</name>
    <name type="common">Dinoflagellate</name>
    <dbReference type="NCBI Taxonomy" id="89957"/>
    <lineage>
        <taxon>Eukaryota</taxon>
        <taxon>Sar</taxon>
        <taxon>Alveolata</taxon>
        <taxon>Dinophyceae</taxon>
        <taxon>Suessiales</taxon>
        <taxon>Suessiaceae</taxon>
        <taxon>Polarella</taxon>
    </lineage>
</organism>
<evidence type="ECO:0000256" key="2">
    <source>
        <dbReference type="ARBA" id="ARBA00022692"/>
    </source>
</evidence>
<dbReference type="SUPFAM" id="SSF52091">
    <property type="entry name" value="SpoIIaa-like"/>
    <property type="match status" value="1"/>
</dbReference>
<sequence length="336" mass="36651">MGFLEGFAVTQEFAKQLGYEAASRISTGQELFAVGAANLLGSVFSAYPCAGSISRSAVCNASGGTSQVAGFVAASALLAALLALCPLLYFLPKFTLAAIVVSSVIKLVDFNVAVTLYKVKKNDFAMWFVSFGGTVVAGPMIGICMAVFLSLAVVIFESVRPQITILWRAEGTGSYRSVEQDPKGVFIDGVFIMRIGASLYFANTAYVEDTILTYLEDISEIKKVEYLVLDFTPVTTADSSAMHALHKMVAGFRARGINVAFAAVGTRLEKTMRRSALWDFVTDEWYFTSVHEAVLYCAARQHRPNLNLALEREIESAEQQLHQASERVKQLKQLRS</sequence>
<dbReference type="OMA" id="FRRENDI"/>
<gene>
    <name evidence="8" type="ORF">PGLA1383_LOCUS46715</name>
</gene>
<dbReference type="InterPro" id="IPR036513">
    <property type="entry name" value="STAS_dom_sf"/>
</dbReference>
<name>A0A813GYI9_POLGL</name>
<dbReference type="InterPro" id="IPR001902">
    <property type="entry name" value="SLC26A/SulP_fam"/>
</dbReference>
<feature type="transmembrane region" description="Helical" evidence="6">
    <location>
        <begin position="96"/>
        <end position="117"/>
    </location>
</feature>
<dbReference type="CDD" id="cd07042">
    <property type="entry name" value="STAS_SulP_like_sulfate_transporter"/>
    <property type="match status" value="1"/>
</dbReference>
<evidence type="ECO:0000256" key="1">
    <source>
        <dbReference type="ARBA" id="ARBA00004141"/>
    </source>
</evidence>
<dbReference type="GO" id="GO:0016020">
    <property type="term" value="C:membrane"/>
    <property type="evidence" value="ECO:0007669"/>
    <property type="project" value="UniProtKB-SubCell"/>
</dbReference>
<dbReference type="InterPro" id="IPR011547">
    <property type="entry name" value="SLC26A/SulP_dom"/>
</dbReference>
<dbReference type="Proteomes" id="UP000654075">
    <property type="component" value="Unassembled WGS sequence"/>
</dbReference>
<evidence type="ECO:0000256" key="5">
    <source>
        <dbReference type="SAM" id="Coils"/>
    </source>
</evidence>
<comment type="caution">
    <text evidence="8">The sequence shown here is derived from an EMBL/GenBank/DDBJ whole genome shotgun (WGS) entry which is preliminary data.</text>
</comment>
<feature type="transmembrane region" description="Helical" evidence="6">
    <location>
        <begin position="68"/>
        <end position="90"/>
    </location>
</feature>
<dbReference type="Gene3D" id="3.30.750.24">
    <property type="entry name" value="STAS domain"/>
    <property type="match status" value="1"/>
</dbReference>
<dbReference type="PANTHER" id="PTHR11814">
    <property type="entry name" value="SULFATE TRANSPORTER"/>
    <property type="match status" value="1"/>
</dbReference>
<dbReference type="GO" id="GO:0055085">
    <property type="term" value="P:transmembrane transport"/>
    <property type="evidence" value="ECO:0007669"/>
    <property type="project" value="InterPro"/>
</dbReference>
<evidence type="ECO:0000313" key="9">
    <source>
        <dbReference type="Proteomes" id="UP000654075"/>
    </source>
</evidence>
<dbReference type="PROSITE" id="PS50801">
    <property type="entry name" value="STAS"/>
    <property type="match status" value="1"/>
</dbReference>
<keyword evidence="5" id="KW-0175">Coiled coil</keyword>
<keyword evidence="4 6" id="KW-0472">Membrane</keyword>
<reference evidence="8" key="1">
    <citation type="submission" date="2021-02" db="EMBL/GenBank/DDBJ databases">
        <authorList>
            <person name="Dougan E. K."/>
            <person name="Rhodes N."/>
            <person name="Thang M."/>
            <person name="Chan C."/>
        </authorList>
    </citation>
    <scope>NUCLEOTIDE SEQUENCE</scope>
</reference>
<dbReference type="OrthoDB" id="288203at2759"/>
<keyword evidence="9" id="KW-1185">Reference proteome</keyword>
<evidence type="ECO:0000256" key="3">
    <source>
        <dbReference type="ARBA" id="ARBA00022989"/>
    </source>
</evidence>
<dbReference type="EMBL" id="CAJNNV010029853">
    <property type="protein sequence ID" value="CAE8630347.1"/>
    <property type="molecule type" value="Genomic_DNA"/>
</dbReference>